<dbReference type="AlphaFoldDB" id="A0A1H9QPJ8"/>
<accession>A0A1H9QPJ8</accession>
<gene>
    <name evidence="1" type="ORF">SAMN04488023_11292</name>
</gene>
<evidence type="ECO:0000313" key="2">
    <source>
        <dbReference type="Proteomes" id="UP000199572"/>
    </source>
</evidence>
<proteinExistence type="predicted"/>
<name>A0A1H9QPJ8_9SPHI</name>
<protein>
    <submittedName>
        <fullName evidence="1">Uncharacterized protein</fullName>
    </submittedName>
</protein>
<dbReference type="EMBL" id="FOGG01000012">
    <property type="protein sequence ID" value="SER62426.1"/>
    <property type="molecule type" value="Genomic_DNA"/>
</dbReference>
<dbReference type="Proteomes" id="UP000199572">
    <property type="component" value="Unassembled WGS sequence"/>
</dbReference>
<evidence type="ECO:0000313" key="1">
    <source>
        <dbReference type="EMBL" id="SER62426.1"/>
    </source>
</evidence>
<reference evidence="1 2" key="1">
    <citation type="submission" date="2016-10" db="EMBL/GenBank/DDBJ databases">
        <authorList>
            <person name="de Groot N.N."/>
        </authorList>
    </citation>
    <scope>NUCLEOTIDE SEQUENCE [LARGE SCALE GENOMIC DNA]</scope>
    <source>
        <strain evidence="1 2">DSM 18610</strain>
    </source>
</reference>
<organism evidence="1 2">
    <name type="scientific">Pedobacter rhizosphaerae</name>
    <dbReference type="NCBI Taxonomy" id="390241"/>
    <lineage>
        <taxon>Bacteria</taxon>
        <taxon>Pseudomonadati</taxon>
        <taxon>Bacteroidota</taxon>
        <taxon>Sphingobacteriia</taxon>
        <taxon>Sphingobacteriales</taxon>
        <taxon>Sphingobacteriaceae</taxon>
        <taxon>Pedobacter</taxon>
    </lineage>
</organism>
<sequence length="48" mass="5665">MAYSYLYSLSPNAVSNKWQSTEITTKSNPTWYMIRPVKNNYPIKCRFA</sequence>
<keyword evidence="2" id="KW-1185">Reference proteome</keyword>